<evidence type="ECO:0000256" key="5">
    <source>
        <dbReference type="ARBA" id="ARBA00023136"/>
    </source>
</evidence>
<keyword evidence="5" id="KW-0472">Membrane</keyword>
<dbReference type="AlphaFoldDB" id="A0A177Y5T0"/>
<dbReference type="PANTHER" id="PTHR43646">
    <property type="entry name" value="GLYCOSYLTRANSFERASE"/>
    <property type="match status" value="1"/>
</dbReference>
<dbReference type="Pfam" id="PF00535">
    <property type="entry name" value="Glycos_transf_2"/>
    <property type="match status" value="1"/>
</dbReference>
<keyword evidence="4 7" id="KW-0808">Transferase</keyword>
<comment type="caution">
    <text evidence="7">The sequence shown here is derived from an EMBL/GenBank/DDBJ whole genome shotgun (WGS) entry which is preliminary data.</text>
</comment>
<dbReference type="GO" id="GO:0005886">
    <property type="term" value="C:plasma membrane"/>
    <property type="evidence" value="ECO:0007669"/>
    <property type="project" value="UniProtKB-SubCell"/>
</dbReference>
<dbReference type="PANTHER" id="PTHR43646:SF2">
    <property type="entry name" value="GLYCOSYLTRANSFERASE 2-LIKE DOMAIN-CONTAINING PROTEIN"/>
    <property type="match status" value="1"/>
</dbReference>
<sequence>MKPVSIVVITLNEEKRIGRLMEDLSKQTHKEFEVILVDSNSEDATREVAAAYEASLPELTIHKMEKRGVSLGRNTGAQLAKHERLLFLDADVQLSPNFLANALSQLEEKQLEVAGVYMGAKDLPLAHKLGYGLFNLGLFITQFVFPTAVGACIFSTKRVHEQLNGFDEQIVLCEDCDYVKRASKTWRFRFLPLTFGFDPRRLDEEGVFKMGATYLKANARRLFFGEMRNNEMEYKFGHYKEQQ</sequence>
<dbReference type="EMBL" id="LLEI02000006">
    <property type="protein sequence ID" value="OAJ96202.1"/>
    <property type="molecule type" value="Genomic_DNA"/>
</dbReference>
<keyword evidence="3" id="KW-0328">Glycosyltransferase</keyword>
<organism evidence="7 8">
    <name type="scientific">Vibrio bivalvicida</name>
    <dbReference type="NCBI Taxonomy" id="1276888"/>
    <lineage>
        <taxon>Bacteria</taxon>
        <taxon>Pseudomonadati</taxon>
        <taxon>Pseudomonadota</taxon>
        <taxon>Gammaproteobacteria</taxon>
        <taxon>Vibrionales</taxon>
        <taxon>Vibrionaceae</taxon>
        <taxon>Vibrio</taxon>
        <taxon>Vibrio oreintalis group</taxon>
    </lineage>
</organism>
<dbReference type="GO" id="GO:0016757">
    <property type="term" value="F:glycosyltransferase activity"/>
    <property type="evidence" value="ECO:0007669"/>
    <property type="project" value="UniProtKB-KW"/>
</dbReference>
<dbReference type="Proteomes" id="UP000078406">
    <property type="component" value="Unassembled WGS sequence"/>
</dbReference>
<keyword evidence="2" id="KW-1003">Cell membrane</keyword>
<evidence type="ECO:0000256" key="2">
    <source>
        <dbReference type="ARBA" id="ARBA00022475"/>
    </source>
</evidence>
<reference evidence="7 8" key="1">
    <citation type="journal article" date="2016" name="Syst. Appl. Microbiol.">
        <title>Vibrio bivalvicida sp. nov., a novel larval pathogen for bivalve molluscs reared in a hatchery.</title>
        <authorList>
            <person name="Dubert J."/>
            <person name="Romalde J.L."/>
            <person name="Prado S."/>
            <person name="Barja J.L."/>
        </authorList>
    </citation>
    <scope>NUCLEOTIDE SEQUENCE [LARGE SCALE GENOMIC DNA]</scope>
    <source>
        <strain evidence="7 8">605</strain>
    </source>
</reference>
<dbReference type="SUPFAM" id="SSF53448">
    <property type="entry name" value="Nucleotide-diphospho-sugar transferases"/>
    <property type="match status" value="1"/>
</dbReference>
<accession>A0A177Y5T0</accession>
<evidence type="ECO:0000256" key="4">
    <source>
        <dbReference type="ARBA" id="ARBA00022679"/>
    </source>
</evidence>
<gene>
    <name evidence="7" type="ORF">APB76_00090</name>
</gene>
<protein>
    <submittedName>
        <fullName evidence="7">Glycosyl transferase</fullName>
    </submittedName>
</protein>
<evidence type="ECO:0000256" key="3">
    <source>
        <dbReference type="ARBA" id="ARBA00022676"/>
    </source>
</evidence>
<dbReference type="Gene3D" id="3.90.550.10">
    <property type="entry name" value="Spore Coat Polysaccharide Biosynthesis Protein SpsA, Chain A"/>
    <property type="match status" value="1"/>
</dbReference>
<evidence type="ECO:0000259" key="6">
    <source>
        <dbReference type="Pfam" id="PF00535"/>
    </source>
</evidence>
<feature type="domain" description="Glycosyltransferase 2-like" evidence="6">
    <location>
        <begin position="5"/>
        <end position="117"/>
    </location>
</feature>
<evidence type="ECO:0000256" key="1">
    <source>
        <dbReference type="ARBA" id="ARBA00004236"/>
    </source>
</evidence>
<evidence type="ECO:0000313" key="8">
    <source>
        <dbReference type="Proteomes" id="UP000078406"/>
    </source>
</evidence>
<dbReference type="RefSeq" id="WP_049842963.1">
    <property type="nucleotide sequence ID" value="NZ_LLEI02000006.1"/>
</dbReference>
<proteinExistence type="predicted"/>
<comment type="subcellular location">
    <subcellularLocation>
        <location evidence="1">Cell membrane</location>
    </subcellularLocation>
</comment>
<dbReference type="InterPro" id="IPR001173">
    <property type="entry name" value="Glyco_trans_2-like"/>
</dbReference>
<dbReference type="InterPro" id="IPR029044">
    <property type="entry name" value="Nucleotide-diphossugar_trans"/>
</dbReference>
<evidence type="ECO:0000313" key="7">
    <source>
        <dbReference type="EMBL" id="OAJ96202.1"/>
    </source>
</evidence>
<name>A0A177Y5T0_9VIBR</name>